<dbReference type="InterPro" id="IPR041698">
    <property type="entry name" value="Methyltransf_25"/>
</dbReference>
<dbReference type="GO" id="GO:0032259">
    <property type="term" value="P:methylation"/>
    <property type="evidence" value="ECO:0007669"/>
    <property type="project" value="UniProtKB-KW"/>
</dbReference>
<dbReference type="Gene3D" id="3.40.50.150">
    <property type="entry name" value="Vaccinia Virus protein VP39"/>
    <property type="match status" value="1"/>
</dbReference>
<dbReference type="InterPro" id="IPR029063">
    <property type="entry name" value="SAM-dependent_MTases_sf"/>
</dbReference>
<feature type="domain" description="Methyltransferase" evidence="4">
    <location>
        <begin position="43"/>
        <end position="135"/>
    </location>
</feature>
<evidence type="ECO:0000256" key="3">
    <source>
        <dbReference type="ARBA" id="ARBA00022691"/>
    </source>
</evidence>
<dbReference type="CDD" id="cd02440">
    <property type="entry name" value="AdoMet_MTases"/>
    <property type="match status" value="1"/>
</dbReference>
<dbReference type="PANTHER" id="PTHR43464">
    <property type="entry name" value="METHYLTRANSFERASE"/>
    <property type="match status" value="1"/>
</dbReference>
<evidence type="ECO:0000313" key="5">
    <source>
        <dbReference type="EMBL" id="MBA8824645.1"/>
    </source>
</evidence>
<protein>
    <submittedName>
        <fullName evidence="5">SAM-dependent methyltransferase</fullName>
    </submittedName>
</protein>
<keyword evidence="6" id="KW-1185">Reference proteome</keyword>
<dbReference type="AlphaFoldDB" id="A0A839DZ32"/>
<dbReference type="SUPFAM" id="SSF53335">
    <property type="entry name" value="S-adenosyl-L-methionine-dependent methyltransferases"/>
    <property type="match status" value="1"/>
</dbReference>
<keyword evidence="1 5" id="KW-0489">Methyltransferase</keyword>
<comment type="caution">
    <text evidence="5">The sequence shown here is derived from an EMBL/GenBank/DDBJ whole genome shotgun (WGS) entry which is preliminary data.</text>
</comment>
<proteinExistence type="predicted"/>
<name>A0A839DZ32_9PSEU</name>
<dbReference type="RefSeq" id="WP_182543884.1">
    <property type="nucleotide sequence ID" value="NZ_JACGWZ010000002.1"/>
</dbReference>
<gene>
    <name evidence="5" type="ORF">FHX42_001992</name>
</gene>
<evidence type="ECO:0000256" key="1">
    <source>
        <dbReference type="ARBA" id="ARBA00022603"/>
    </source>
</evidence>
<dbReference type="Pfam" id="PF13649">
    <property type="entry name" value="Methyltransf_25"/>
    <property type="match status" value="1"/>
</dbReference>
<dbReference type="PANTHER" id="PTHR43464:SF19">
    <property type="entry name" value="UBIQUINONE BIOSYNTHESIS O-METHYLTRANSFERASE, MITOCHONDRIAL"/>
    <property type="match status" value="1"/>
</dbReference>
<keyword evidence="3" id="KW-0949">S-adenosyl-L-methionine</keyword>
<dbReference type="GO" id="GO:0008168">
    <property type="term" value="F:methyltransferase activity"/>
    <property type="evidence" value="ECO:0007669"/>
    <property type="project" value="UniProtKB-KW"/>
</dbReference>
<sequence>MDSTVDLATFDSAYENRSAPWVIDQNQPAIVELERAGWIRGAVLDAGCGSGEHTIHLTELGYDVEGVDLSERALEQARANASARGVPARFAVADALDLGARPRYDTVLDSALFHVFGATDRPAYARSLHAACRPGALVHVLALSDTQAATGPRISDTAIRGAFGNGWDIEDLSPHRYRGIVRYPEDADRLGVAIGEPADTAAWLARIRRL</sequence>
<evidence type="ECO:0000256" key="2">
    <source>
        <dbReference type="ARBA" id="ARBA00022679"/>
    </source>
</evidence>
<accession>A0A839DZ32</accession>
<keyword evidence="2 5" id="KW-0808">Transferase</keyword>
<evidence type="ECO:0000313" key="6">
    <source>
        <dbReference type="Proteomes" id="UP000569329"/>
    </source>
</evidence>
<evidence type="ECO:0000259" key="4">
    <source>
        <dbReference type="Pfam" id="PF13649"/>
    </source>
</evidence>
<reference evidence="5 6" key="1">
    <citation type="submission" date="2020-07" db="EMBL/GenBank/DDBJ databases">
        <title>Sequencing the genomes of 1000 actinobacteria strains.</title>
        <authorList>
            <person name="Klenk H.-P."/>
        </authorList>
    </citation>
    <scope>NUCLEOTIDE SEQUENCE [LARGE SCALE GENOMIC DNA]</scope>
    <source>
        <strain evidence="5 6">DSM 45975</strain>
    </source>
</reference>
<dbReference type="Proteomes" id="UP000569329">
    <property type="component" value="Unassembled WGS sequence"/>
</dbReference>
<organism evidence="5 6">
    <name type="scientific">Halosaccharopolyspora lacisalsi</name>
    <dbReference type="NCBI Taxonomy" id="1000566"/>
    <lineage>
        <taxon>Bacteria</taxon>
        <taxon>Bacillati</taxon>
        <taxon>Actinomycetota</taxon>
        <taxon>Actinomycetes</taxon>
        <taxon>Pseudonocardiales</taxon>
        <taxon>Pseudonocardiaceae</taxon>
        <taxon>Halosaccharopolyspora</taxon>
    </lineage>
</organism>
<dbReference type="EMBL" id="JACGWZ010000002">
    <property type="protein sequence ID" value="MBA8824645.1"/>
    <property type="molecule type" value="Genomic_DNA"/>
</dbReference>